<dbReference type="EC" id="7.1.1.2" evidence="3 16"/>
<dbReference type="Pfam" id="PF00361">
    <property type="entry name" value="Proton_antipo_M"/>
    <property type="match status" value="1"/>
</dbReference>
<feature type="transmembrane region" description="Helical" evidence="16">
    <location>
        <begin position="380"/>
        <end position="404"/>
    </location>
</feature>
<feature type="domain" description="NADH:ubiquinone oxidoreductase chain 4 N-terminal" evidence="18">
    <location>
        <begin position="1"/>
        <end position="103"/>
    </location>
</feature>
<geneLocation type="mitochondrion" evidence="19"/>
<keyword evidence="14 16" id="KW-0472">Membrane</keyword>
<dbReference type="GO" id="GO:0031966">
    <property type="term" value="C:mitochondrial membrane"/>
    <property type="evidence" value="ECO:0007669"/>
    <property type="project" value="UniProtKB-SubCell"/>
</dbReference>
<comment type="function">
    <text evidence="16">Core subunit of the mitochondrial membrane respiratory chain NADH dehydrogenase (Complex I) which catalyzes electron transfer from NADH through the respiratory chain, using ubiquinone as an electron acceptor. Essential for the catalytic activity and assembly of complex I.</text>
</comment>
<evidence type="ECO:0000259" key="17">
    <source>
        <dbReference type="Pfam" id="PF00361"/>
    </source>
</evidence>
<evidence type="ECO:0000256" key="15">
    <source>
        <dbReference type="ARBA" id="ARBA00049551"/>
    </source>
</evidence>
<keyword evidence="9 16" id="KW-0249">Electron transport</keyword>
<evidence type="ECO:0000256" key="4">
    <source>
        <dbReference type="ARBA" id="ARBA00021006"/>
    </source>
</evidence>
<evidence type="ECO:0000256" key="5">
    <source>
        <dbReference type="ARBA" id="ARBA00022448"/>
    </source>
</evidence>
<dbReference type="GO" id="GO:0008137">
    <property type="term" value="F:NADH dehydrogenase (ubiquinone) activity"/>
    <property type="evidence" value="ECO:0007669"/>
    <property type="project" value="UniProtKB-UniRule"/>
</dbReference>
<accession>C7BG58</accession>
<comment type="subcellular location">
    <subcellularLocation>
        <location evidence="1 16">Mitochondrion membrane</location>
        <topology evidence="1 16">Multi-pass membrane protein</topology>
    </subcellularLocation>
</comment>
<evidence type="ECO:0000256" key="11">
    <source>
        <dbReference type="ARBA" id="ARBA00023027"/>
    </source>
</evidence>
<feature type="transmembrane region" description="Helical" evidence="16">
    <location>
        <begin position="113"/>
        <end position="132"/>
    </location>
</feature>
<keyword evidence="5 16" id="KW-0813">Transport</keyword>
<keyword evidence="12 16" id="KW-0830">Ubiquinone</keyword>
<keyword evidence="8" id="KW-1278">Translocase</keyword>
<sequence length="445" mass="52372">MMKLILPMTISLTFFNMNMNIISLMTSLMIMFMSMMMYLPSMYWSNFLSNIFMLDLINLPLIMLSIWITIMMMITMTKMMNKYKNSMKLMWLMSLMLMFLMLCFLSMNLIMFYFLFESILMPIIMMIMIWGYQPERMNASLFMLMYTLIASLPLFMMILILSHTNKSNSFMMMNLMLNSMYSIMNNIMNHMMMLAFMMKMPMFLIHMWLPKAHVEAPVFGSMILAAILLKLGGYGMIRMFMLNQNMKISLIFISMSLWGAVLISIMCCRILDMKILIAYSSITHMGIMMSSLMNNFYSSMKASMIMMIAHGLTSSCLFVFSNYMYESTFSRNMLLNKGMLMLNPKMSLWWFLSIGVSMAMPPSLSIIAEMMLMMTIMKMSLMVMFSLFMLSLNTIIYSMIMFLLTSHSKFNNINNYYYMSSKNYMVISMHVIPCFMLSMMIYYYI</sequence>
<dbReference type="Pfam" id="PF01059">
    <property type="entry name" value="Oxidored_q5_N"/>
    <property type="match status" value="1"/>
</dbReference>
<feature type="transmembrane region" description="Helical" evidence="16">
    <location>
        <begin position="89"/>
        <end position="107"/>
    </location>
</feature>
<evidence type="ECO:0000256" key="14">
    <source>
        <dbReference type="ARBA" id="ARBA00023136"/>
    </source>
</evidence>
<keyword evidence="13 16" id="KW-0496">Mitochondrion</keyword>
<evidence type="ECO:0000256" key="3">
    <source>
        <dbReference type="ARBA" id="ARBA00012944"/>
    </source>
</evidence>
<organism evidence="19">
    <name type="scientific">Endomyzostoma sp. MZ-2009</name>
    <dbReference type="NCBI Taxonomy" id="644517"/>
    <lineage>
        <taxon>Eukaryota</taxon>
        <taxon>Metazoa</taxon>
        <taxon>Spiralia</taxon>
        <taxon>Lophotrochozoa</taxon>
        <taxon>Annelida</taxon>
        <taxon>Myzostomida</taxon>
        <taxon>Endomyzostomatidae</taxon>
        <taxon>Endomyzostoma</taxon>
    </lineage>
</organism>
<dbReference type="GO" id="GO:0003954">
    <property type="term" value="F:NADH dehydrogenase activity"/>
    <property type="evidence" value="ECO:0007669"/>
    <property type="project" value="TreeGrafter"/>
</dbReference>
<evidence type="ECO:0000259" key="18">
    <source>
        <dbReference type="Pfam" id="PF01059"/>
    </source>
</evidence>
<evidence type="ECO:0000256" key="1">
    <source>
        <dbReference type="ARBA" id="ARBA00004225"/>
    </source>
</evidence>
<feature type="transmembrane region" description="Helical" evidence="16">
    <location>
        <begin position="51"/>
        <end position="77"/>
    </location>
</feature>
<dbReference type="InterPro" id="IPR003918">
    <property type="entry name" value="NADH_UbQ_OxRdtase"/>
</dbReference>
<gene>
    <name evidence="19" type="primary">nad4</name>
</gene>
<feature type="domain" description="NADH:quinone oxidoreductase/Mrp antiporter transmembrane" evidence="17">
    <location>
        <begin position="106"/>
        <end position="389"/>
    </location>
</feature>
<feature type="transmembrane region" description="Helical" evidence="16">
    <location>
        <begin position="424"/>
        <end position="444"/>
    </location>
</feature>
<dbReference type="PANTHER" id="PTHR43507:SF20">
    <property type="entry name" value="NADH-UBIQUINONE OXIDOREDUCTASE CHAIN 4"/>
    <property type="match status" value="1"/>
</dbReference>
<dbReference type="GO" id="GO:0015990">
    <property type="term" value="P:electron transport coupled proton transport"/>
    <property type="evidence" value="ECO:0007669"/>
    <property type="project" value="TreeGrafter"/>
</dbReference>
<feature type="transmembrane region" description="Helical" evidence="16">
    <location>
        <begin position="304"/>
        <end position="325"/>
    </location>
</feature>
<feature type="transmembrane region" description="Helical" evidence="16">
    <location>
        <begin position="277"/>
        <end position="297"/>
    </location>
</feature>
<name>C7BG58_9ANNE</name>
<evidence type="ECO:0000256" key="10">
    <source>
        <dbReference type="ARBA" id="ARBA00022989"/>
    </source>
</evidence>
<dbReference type="PANTHER" id="PTHR43507">
    <property type="entry name" value="NADH-UBIQUINONE OXIDOREDUCTASE CHAIN 4"/>
    <property type="match status" value="1"/>
</dbReference>
<dbReference type="GO" id="GO:0042773">
    <property type="term" value="P:ATP synthesis coupled electron transport"/>
    <property type="evidence" value="ECO:0007669"/>
    <property type="project" value="InterPro"/>
</dbReference>
<evidence type="ECO:0000256" key="13">
    <source>
        <dbReference type="ARBA" id="ARBA00023128"/>
    </source>
</evidence>
<proteinExistence type="inferred from homology"/>
<comment type="similarity">
    <text evidence="2 16">Belongs to the complex I subunit 4 family.</text>
</comment>
<evidence type="ECO:0000256" key="7">
    <source>
        <dbReference type="ARBA" id="ARBA00022692"/>
    </source>
</evidence>
<feature type="transmembrane region" description="Helical" evidence="16">
    <location>
        <begin position="249"/>
        <end position="271"/>
    </location>
</feature>
<comment type="catalytic activity">
    <reaction evidence="15 16">
        <text>a ubiquinone + NADH + 5 H(+)(in) = a ubiquinol + NAD(+) + 4 H(+)(out)</text>
        <dbReference type="Rhea" id="RHEA:29091"/>
        <dbReference type="Rhea" id="RHEA-COMP:9565"/>
        <dbReference type="Rhea" id="RHEA-COMP:9566"/>
        <dbReference type="ChEBI" id="CHEBI:15378"/>
        <dbReference type="ChEBI" id="CHEBI:16389"/>
        <dbReference type="ChEBI" id="CHEBI:17976"/>
        <dbReference type="ChEBI" id="CHEBI:57540"/>
        <dbReference type="ChEBI" id="CHEBI:57945"/>
        <dbReference type="EC" id="7.1.1.2"/>
    </reaction>
</comment>
<dbReference type="InterPro" id="IPR000260">
    <property type="entry name" value="NADH4_N"/>
</dbReference>
<feature type="transmembrane region" description="Helical" evidence="16">
    <location>
        <begin position="348"/>
        <end position="368"/>
    </location>
</feature>
<keyword evidence="6 16" id="KW-0679">Respiratory chain</keyword>
<evidence type="ECO:0000313" key="19">
    <source>
        <dbReference type="EMBL" id="ACR55906.1"/>
    </source>
</evidence>
<keyword evidence="7 16" id="KW-0812">Transmembrane</keyword>
<protein>
    <recommendedName>
        <fullName evidence="4 16">NADH-ubiquinone oxidoreductase chain 4</fullName>
        <ecNumber evidence="3 16">7.1.1.2</ecNumber>
    </recommendedName>
</protein>
<keyword evidence="11 16" id="KW-0520">NAD</keyword>
<dbReference type="GO" id="GO:0048039">
    <property type="term" value="F:ubiquinone binding"/>
    <property type="evidence" value="ECO:0007669"/>
    <property type="project" value="TreeGrafter"/>
</dbReference>
<dbReference type="InterPro" id="IPR001750">
    <property type="entry name" value="ND/Mrp_TM"/>
</dbReference>
<dbReference type="AlphaFoldDB" id="C7BG58"/>
<dbReference type="PRINTS" id="PR01437">
    <property type="entry name" value="NUOXDRDTASE4"/>
</dbReference>
<evidence type="ECO:0000256" key="8">
    <source>
        <dbReference type="ARBA" id="ARBA00022967"/>
    </source>
</evidence>
<feature type="transmembrane region" description="Helical" evidence="16">
    <location>
        <begin position="21"/>
        <end position="39"/>
    </location>
</feature>
<reference evidence="19" key="2">
    <citation type="submission" date="2009-04" db="EMBL/GenBank/DDBJ databases">
        <title>Two group II introns and their evolutionary origins in Endomyzostoma (Myzostomida) mitochondrial genome.</title>
        <authorList>
            <person name="Zhong M."/>
            <person name="Bleidorn C."/>
            <person name="Halanych K.M."/>
        </authorList>
    </citation>
    <scope>NUCLEOTIDE SEQUENCE</scope>
</reference>
<evidence type="ECO:0000256" key="16">
    <source>
        <dbReference type="RuleBase" id="RU003297"/>
    </source>
</evidence>
<feature type="transmembrane region" description="Helical" evidence="16">
    <location>
        <begin position="216"/>
        <end position="237"/>
    </location>
</feature>
<evidence type="ECO:0000256" key="6">
    <source>
        <dbReference type="ARBA" id="ARBA00022660"/>
    </source>
</evidence>
<reference evidence="19" key="1">
    <citation type="journal article" date="2009" name="BMC Evol. Biol.">
        <title>On the phylogenetic position of Myzostomida: can 77 genes get it wrong?</title>
        <authorList>
            <person name="Bleidorn C."/>
            <person name="Podsiadlowski L."/>
            <person name="Zhong M."/>
            <person name="Eeckhaut I."/>
            <person name="Hartmann S."/>
            <person name="Halanych K.M."/>
            <person name="Tiedemann R."/>
        </authorList>
    </citation>
    <scope>NUCLEOTIDE SEQUENCE</scope>
</reference>
<feature type="transmembrane region" description="Helical" evidence="16">
    <location>
        <begin position="139"/>
        <end position="161"/>
    </location>
</feature>
<dbReference type="EMBL" id="FJ975144">
    <property type="protein sequence ID" value="ACR55906.1"/>
    <property type="molecule type" value="Genomic_DNA"/>
</dbReference>
<feature type="transmembrane region" description="Helical" evidence="16">
    <location>
        <begin position="191"/>
        <end position="210"/>
    </location>
</feature>
<evidence type="ECO:0000256" key="2">
    <source>
        <dbReference type="ARBA" id="ARBA00009025"/>
    </source>
</evidence>
<keyword evidence="10 16" id="KW-1133">Transmembrane helix</keyword>
<evidence type="ECO:0000256" key="9">
    <source>
        <dbReference type="ARBA" id="ARBA00022982"/>
    </source>
</evidence>
<evidence type="ECO:0000256" key="12">
    <source>
        <dbReference type="ARBA" id="ARBA00023075"/>
    </source>
</evidence>